<protein>
    <recommendedName>
        <fullName evidence="18">Phosphatidylcholine 1-acylhydrolase</fullName>
        <ecNumber evidence="6">3.1.1.32</ecNumber>
        <ecNumber evidence="7">3.1.1.4</ecNumber>
    </recommendedName>
</protein>
<evidence type="ECO:0000256" key="6">
    <source>
        <dbReference type="ARBA" id="ARBA00013179"/>
    </source>
</evidence>
<evidence type="ECO:0000256" key="7">
    <source>
        <dbReference type="ARBA" id="ARBA00013278"/>
    </source>
</evidence>
<dbReference type="InterPro" id="IPR003187">
    <property type="entry name" value="PLipase_A1"/>
</dbReference>
<evidence type="ECO:0000256" key="15">
    <source>
        <dbReference type="ARBA" id="ARBA00023098"/>
    </source>
</evidence>
<evidence type="ECO:0000256" key="10">
    <source>
        <dbReference type="ARBA" id="ARBA00022723"/>
    </source>
</evidence>
<dbReference type="PANTHER" id="PTHR40457:SF1">
    <property type="entry name" value="PHOSPHOLIPASE A1"/>
    <property type="match status" value="1"/>
</dbReference>
<dbReference type="EMBL" id="OUNR01000002">
    <property type="protein sequence ID" value="SPP64140.1"/>
    <property type="molecule type" value="Genomic_DNA"/>
</dbReference>
<keyword evidence="12" id="KW-0378">Hydrolase</keyword>
<dbReference type="Gene3D" id="2.40.230.10">
    <property type="entry name" value="Phospholipase A1"/>
    <property type="match status" value="1"/>
</dbReference>
<gene>
    <name evidence="22" type="ORF">NITLEN_100010</name>
</gene>
<evidence type="ECO:0000256" key="2">
    <source>
        <dbReference type="ARBA" id="ARBA00001604"/>
    </source>
</evidence>
<dbReference type="Proteomes" id="UP000248168">
    <property type="component" value="Unassembled WGS sequence"/>
</dbReference>
<dbReference type="InParanoid" id="A0A330L5A3"/>
<keyword evidence="14" id="KW-0442">Lipid degradation</keyword>
<keyword evidence="13 20" id="KW-0106">Calcium</keyword>
<evidence type="ECO:0000256" key="18">
    <source>
        <dbReference type="ARBA" id="ARBA00032375"/>
    </source>
</evidence>
<evidence type="ECO:0000256" key="5">
    <source>
        <dbReference type="ARBA" id="ARBA00011702"/>
    </source>
</evidence>
<dbReference type="GO" id="GO:0008970">
    <property type="term" value="F:phospholipase A1 activity"/>
    <property type="evidence" value="ECO:0007669"/>
    <property type="project" value="UniProtKB-EC"/>
</dbReference>
<evidence type="ECO:0000256" key="8">
    <source>
        <dbReference type="ARBA" id="ARBA00022452"/>
    </source>
</evidence>
<comment type="similarity">
    <text evidence="4">Belongs to the phospholipase A1 family.</text>
</comment>
<dbReference type="FunCoup" id="A0A330L5A3">
    <property type="interactions" value="46"/>
</dbReference>
<dbReference type="GO" id="GO:0016042">
    <property type="term" value="P:lipid catabolic process"/>
    <property type="evidence" value="ECO:0007669"/>
    <property type="project" value="UniProtKB-KW"/>
</dbReference>
<evidence type="ECO:0000256" key="20">
    <source>
        <dbReference type="PIRSR" id="PIRSR603187-2"/>
    </source>
</evidence>
<dbReference type="PANTHER" id="PTHR40457">
    <property type="entry name" value="PHOSPHOLIPASE A1"/>
    <property type="match status" value="1"/>
</dbReference>
<accession>A0A330L5A3</accession>
<evidence type="ECO:0000256" key="4">
    <source>
        <dbReference type="ARBA" id="ARBA00010525"/>
    </source>
</evidence>
<dbReference type="Pfam" id="PF02253">
    <property type="entry name" value="PLA1"/>
    <property type="match status" value="1"/>
</dbReference>
<keyword evidence="9" id="KW-0812">Transmembrane</keyword>
<evidence type="ECO:0000256" key="19">
    <source>
        <dbReference type="PIRSR" id="PIRSR603187-1"/>
    </source>
</evidence>
<comment type="catalytic activity">
    <reaction evidence="1">
        <text>a 1,2-diacyl-sn-glycero-3-phosphocholine + H2O = a 2-acyl-sn-glycero-3-phosphocholine + a fatty acid + H(+)</text>
        <dbReference type="Rhea" id="RHEA:18689"/>
        <dbReference type="ChEBI" id="CHEBI:15377"/>
        <dbReference type="ChEBI" id="CHEBI:15378"/>
        <dbReference type="ChEBI" id="CHEBI:28868"/>
        <dbReference type="ChEBI" id="CHEBI:57643"/>
        <dbReference type="ChEBI" id="CHEBI:57875"/>
        <dbReference type="EC" id="3.1.1.32"/>
    </reaction>
</comment>
<evidence type="ECO:0000313" key="22">
    <source>
        <dbReference type="EMBL" id="SPP64140.1"/>
    </source>
</evidence>
<feature type="binding site" description="in dimeric form" evidence="20">
    <location>
        <position position="186"/>
    </location>
    <ligand>
        <name>Ca(2+)</name>
        <dbReference type="ChEBI" id="CHEBI:29108"/>
        <label>1</label>
    </ligand>
</feature>
<sequence length="354" mass="39906">MTACNDHSLPLHKKAVRALAVHWLILCCLQALAGAVTTGVAHAENDTSTAAAPRTATCQTIESDDARLRCYDLAGLEGAAQTTDSLPTPSLMGTRWELDPGTQHDLFSIRPHKPIYFLPARYTSGVNNQPSSPTQGTVPRSLGYTDTEVKFQLSFKLKALTLKERFDLWLGYTQLSFFQMYNKSKSAPFRESNYEPEIMGVIHTDYDLFGLKGRFINLGIVHQSNGRTDPLSRSWNRVYAQFGFERGAFGLTIRPWHRIREDWTDNNNPDITDYIGRGDILATYAIGGHNLSLLLRSNLNFWNFHGATQLNWSFPLYHQIKGYVQLFTGYGESLIDYNHYQTTVGAGVLLIDWM</sequence>
<dbReference type="InterPro" id="IPR036541">
    <property type="entry name" value="PLipase_A1_sf"/>
</dbReference>
<feature type="binding site" description="in dimeric form" evidence="20">
    <location>
        <position position="232"/>
    </location>
    <ligand>
        <name>Ca(2+)</name>
        <dbReference type="ChEBI" id="CHEBI:29108"/>
        <label>1</label>
    </ligand>
</feature>
<evidence type="ECO:0000256" key="16">
    <source>
        <dbReference type="ARBA" id="ARBA00023136"/>
    </source>
</evidence>
<evidence type="ECO:0000256" key="11">
    <source>
        <dbReference type="ARBA" id="ARBA00022729"/>
    </source>
</evidence>
<comment type="subunit">
    <text evidence="5">Homodimer; dimerization is reversible, and the dimeric form is the active one.</text>
</comment>
<evidence type="ECO:0000256" key="12">
    <source>
        <dbReference type="ARBA" id="ARBA00022801"/>
    </source>
</evidence>
<feature type="chain" id="PRO_5016368970" description="Phosphatidylcholine 1-acylhydrolase" evidence="21">
    <location>
        <begin position="34"/>
        <end position="354"/>
    </location>
</feature>
<keyword evidence="23" id="KW-1185">Reference proteome</keyword>
<organism evidence="22 23">
    <name type="scientific">Nitrospira lenta</name>
    <dbReference type="NCBI Taxonomy" id="1436998"/>
    <lineage>
        <taxon>Bacteria</taxon>
        <taxon>Pseudomonadati</taxon>
        <taxon>Nitrospirota</taxon>
        <taxon>Nitrospiria</taxon>
        <taxon>Nitrospirales</taxon>
        <taxon>Nitrospiraceae</taxon>
        <taxon>Nitrospira</taxon>
    </lineage>
</organism>
<evidence type="ECO:0000256" key="13">
    <source>
        <dbReference type="ARBA" id="ARBA00022837"/>
    </source>
</evidence>
<keyword evidence="17" id="KW-0998">Cell outer membrane</keyword>
<evidence type="ECO:0000256" key="17">
    <source>
        <dbReference type="ARBA" id="ARBA00023237"/>
    </source>
</evidence>
<keyword evidence="11 21" id="KW-0732">Signal</keyword>
<dbReference type="AlphaFoldDB" id="A0A330L5A3"/>
<comment type="subcellular location">
    <subcellularLocation>
        <location evidence="3">Cell outer membrane</location>
        <topology evidence="3">Multi-pass membrane protein</topology>
    </subcellularLocation>
</comment>
<keyword evidence="16" id="KW-0472">Membrane</keyword>
<dbReference type="GO" id="GO:0005509">
    <property type="term" value="F:calcium ion binding"/>
    <property type="evidence" value="ECO:0007669"/>
    <property type="project" value="TreeGrafter"/>
</dbReference>
<feature type="active site" description="Proton acceptor" evidence="19">
    <location>
        <position position="222"/>
    </location>
</feature>
<feature type="active site" description="Nucleophile" evidence="19">
    <location>
        <position position="224"/>
    </location>
</feature>
<dbReference type="PRINTS" id="PR01486">
    <property type="entry name" value="PHPHLIPASEA1"/>
</dbReference>
<keyword evidence="8" id="KW-1134">Transmembrane beta strand</keyword>
<comment type="catalytic activity">
    <reaction evidence="2">
        <text>a 1,2-diacyl-sn-glycero-3-phosphocholine + H2O = a 1-acyl-sn-glycero-3-phosphocholine + a fatty acid + H(+)</text>
        <dbReference type="Rhea" id="RHEA:15801"/>
        <dbReference type="ChEBI" id="CHEBI:15377"/>
        <dbReference type="ChEBI" id="CHEBI:15378"/>
        <dbReference type="ChEBI" id="CHEBI:28868"/>
        <dbReference type="ChEBI" id="CHEBI:57643"/>
        <dbReference type="ChEBI" id="CHEBI:58168"/>
        <dbReference type="EC" id="3.1.1.4"/>
    </reaction>
</comment>
<evidence type="ECO:0000256" key="14">
    <source>
        <dbReference type="ARBA" id="ARBA00022963"/>
    </source>
</evidence>
<name>A0A330L5A3_9BACT</name>
<evidence type="ECO:0000256" key="1">
    <source>
        <dbReference type="ARBA" id="ARBA00000111"/>
    </source>
</evidence>
<evidence type="ECO:0000256" key="21">
    <source>
        <dbReference type="SAM" id="SignalP"/>
    </source>
</evidence>
<feature type="binding site" description="in dimeric form" evidence="20">
    <location>
        <position position="227"/>
    </location>
    <ligand>
        <name>Ca(2+)</name>
        <dbReference type="ChEBI" id="CHEBI:29108"/>
        <label>1</label>
    </ligand>
</feature>
<keyword evidence="10 20" id="KW-0479">Metal-binding</keyword>
<dbReference type="EC" id="3.1.1.32" evidence="6"/>
<dbReference type="OrthoDB" id="188433at2"/>
<dbReference type="RefSeq" id="WP_121988578.1">
    <property type="nucleotide sequence ID" value="NZ_OUNR01000002.1"/>
</dbReference>
<dbReference type="CDD" id="cd00541">
    <property type="entry name" value="OMPLA"/>
    <property type="match status" value="1"/>
</dbReference>
<evidence type="ECO:0000313" key="23">
    <source>
        <dbReference type="Proteomes" id="UP000248168"/>
    </source>
</evidence>
<dbReference type="GO" id="GO:0004623">
    <property type="term" value="F:phospholipase A2 activity"/>
    <property type="evidence" value="ECO:0007669"/>
    <property type="project" value="UniProtKB-EC"/>
</dbReference>
<keyword evidence="15" id="KW-0443">Lipid metabolism</keyword>
<dbReference type="EC" id="3.1.1.4" evidence="7"/>
<evidence type="ECO:0000256" key="3">
    <source>
        <dbReference type="ARBA" id="ARBA00004571"/>
    </source>
</evidence>
<evidence type="ECO:0000256" key="9">
    <source>
        <dbReference type="ARBA" id="ARBA00022692"/>
    </source>
</evidence>
<feature type="signal peptide" evidence="21">
    <location>
        <begin position="1"/>
        <end position="33"/>
    </location>
</feature>
<comment type="cofactor">
    <cofactor evidence="20">
        <name>Ca(2+)</name>
        <dbReference type="ChEBI" id="CHEBI:29108"/>
    </cofactor>
    <text evidence="20">Binds 1 Ca(2+) ion per monomer.</text>
</comment>
<dbReference type="SUPFAM" id="SSF56931">
    <property type="entry name" value="Outer membrane phospholipase A (OMPLA)"/>
    <property type="match status" value="1"/>
</dbReference>
<dbReference type="GO" id="GO:0009279">
    <property type="term" value="C:cell outer membrane"/>
    <property type="evidence" value="ECO:0007669"/>
    <property type="project" value="UniProtKB-SubCell"/>
</dbReference>
<reference evidence="23" key="1">
    <citation type="submission" date="2018-04" db="EMBL/GenBank/DDBJ databases">
        <authorList>
            <person name="Lucker S."/>
            <person name="Sakoula D."/>
        </authorList>
    </citation>
    <scope>NUCLEOTIDE SEQUENCE [LARGE SCALE GENOMIC DNA]</scope>
</reference>
<proteinExistence type="inferred from homology"/>